<dbReference type="KEGG" id="bgp:BGL_1c17550"/>
<reference evidence="2 3" key="2">
    <citation type="journal article" date="2016" name="Appl. Microbiol. Biotechnol.">
        <title>Mutations improving production and secretion of extracellular lipase by Burkholderia glumae PG1.</title>
        <authorList>
            <person name="Knapp A."/>
            <person name="Voget S."/>
            <person name="Gao R."/>
            <person name="Zaburannyi N."/>
            <person name="Krysciak D."/>
            <person name="Breuer M."/>
            <person name="Hauer B."/>
            <person name="Streit W.R."/>
            <person name="Muller R."/>
            <person name="Daniel R."/>
            <person name="Jaeger K.E."/>
        </authorList>
    </citation>
    <scope>NUCLEOTIDE SEQUENCE [LARGE SCALE GENOMIC DNA]</scope>
    <source>
        <strain evidence="2 3">PG1</strain>
    </source>
</reference>
<dbReference type="EMBL" id="CP002580">
    <property type="protein sequence ID" value="AJK46264.1"/>
    <property type="molecule type" value="Genomic_DNA"/>
</dbReference>
<dbReference type="HOGENOM" id="CLU_1507882_0_0_4"/>
<evidence type="ECO:0000259" key="1">
    <source>
        <dbReference type="Pfam" id="PF15567"/>
    </source>
</evidence>
<dbReference type="InterPro" id="IPR029082">
    <property type="entry name" value="Imm35"/>
</dbReference>
<proteinExistence type="predicted"/>
<name>A0A0B6RVU0_BURPL</name>
<organism evidence="2 3">
    <name type="scientific">Burkholderia plantarii</name>
    <dbReference type="NCBI Taxonomy" id="41899"/>
    <lineage>
        <taxon>Bacteria</taxon>
        <taxon>Pseudomonadati</taxon>
        <taxon>Pseudomonadota</taxon>
        <taxon>Betaproteobacteria</taxon>
        <taxon>Burkholderiales</taxon>
        <taxon>Burkholderiaceae</taxon>
        <taxon>Burkholderia</taxon>
    </lineage>
</organism>
<dbReference type="Pfam" id="PF15567">
    <property type="entry name" value="Imm35"/>
    <property type="match status" value="1"/>
</dbReference>
<accession>A0A0B6RVU0</accession>
<evidence type="ECO:0000313" key="3">
    <source>
        <dbReference type="Proteomes" id="UP000031838"/>
    </source>
</evidence>
<dbReference type="Gene3D" id="3.30.1390.10">
    <property type="match status" value="1"/>
</dbReference>
<dbReference type="RefSeq" id="WP_080937159.1">
    <property type="nucleotide sequence ID" value="NZ_BSTO01000009.1"/>
</dbReference>
<gene>
    <name evidence="2" type="ORF">BGL_1c17550</name>
</gene>
<protein>
    <recommendedName>
        <fullName evidence="1">Immunity protein 35 domain-containing protein</fullName>
    </recommendedName>
</protein>
<dbReference type="InterPro" id="IPR014719">
    <property type="entry name" value="Ribosomal_bL12_C/ClpS-like"/>
</dbReference>
<dbReference type="Proteomes" id="UP000031838">
    <property type="component" value="Chromosome 1"/>
</dbReference>
<reference evidence="3" key="1">
    <citation type="submission" date="2011-03" db="EMBL/GenBank/DDBJ databases">
        <authorList>
            <person name="Voget S."/>
            <person name="Streit W.R."/>
            <person name="Jaeger K.E."/>
            <person name="Daniel R."/>
        </authorList>
    </citation>
    <scope>NUCLEOTIDE SEQUENCE [LARGE SCALE GENOMIC DNA]</scope>
    <source>
        <strain evidence="3">PG1</strain>
    </source>
</reference>
<evidence type="ECO:0000313" key="2">
    <source>
        <dbReference type="EMBL" id="AJK46264.1"/>
    </source>
</evidence>
<keyword evidence="3" id="KW-1185">Reference proteome</keyword>
<sequence length="178" mass="19754">MSWTLEQAMQQARRTLASLAGAAGITIIDAATREFDVGWVFYYQSSRFLETGDVRDSLAGNAPLFVSRDDGRAISVSYHRPITESIQAYRACGDPNGYEESQVRLTRWSAGANKVQATRLIRQNSHMSLVEAKHSVDRCLAARETAIETKDVASAKQLVIDLAEVGFHAVVTYRSTRR</sequence>
<dbReference type="AlphaFoldDB" id="A0A0B6RVU0"/>
<feature type="domain" description="Immunity protein 35" evidence="1">
    <location>
        <begin position="7"/>
        <end position="82"/>
    </location>
</feature>